<feature type="domain" description="IrrE N-terminal-like" evidence="2">
    <location>
        <begin position="154"/>
        <end position="239"/>
    </location>
</feature>
<evidence type="ECO:0000313" key="4">
    <source>
        <dbReference type="Proteomes" id="UP001550210"/>
    </source>
</evidence>
<dbReference type="Pfam" id="PF06114">
    <property type="entry name" value="Peptidase_M78"/>
    <property type="match status" value="1"/>
</dbReference>
<feature type="region of interest" description="Disordered" evidence="1">
    <location>
        <begin position="1"/>
        <end position="68"/>
    </location>
</feature>
<name>A0ABV2VBA0_9ACTN</name>
<proteinExistence type="predicted"/>
<gene>
    <name evidence="3" type="ORF">ABZZ21_42500</name>
</gene>
<evidence type="ECO:0000259" key="2">
    <source>
        <dbReference type="Pfam" id="PF06114"/>
    </source>
</evidence>
<dbReference type="EMBL" id="JBEXPZ010000098">
    <property type="protein sequence ID" value="MET9851098.1"/>
    <property type="molecule type" value="Genomic_DNA"/>
</dbReference>
<dbReference type="InterPro" id="IPR010359">
    <property type="entry name" value="IrrE_HExxH"/>
</dbReference>
<dbReference type="RefSeq" id="WP_355404791.1">
    <property type="nucleotide sequence ID" value="NZ_JBEXPZ010000098.1"/>
</dbReference>
<reference evidence="3 4" key="1">
    <citation type="submission" date="2024-06" db="EMBL/GenBank/DDBJ databases">
        <title>The Natural Products Discovery Center: Release of the First 8490 Sequenced Strains for Exploring Actinobacteria Biosynthetic Diversity.</title>
        <authorList>
            <person name="Kalkreuter E."/>
            <person name="Kautsar S.A."/>
            <person name="Yang D."/>
            <person name="Bader C.D."/>
            <person name="Teijaro C.N."/>
            <person name="Fluegel L."/>
            <person name="Davis C.M."/>
            <person name="Simpson J.R."/>
            <person name="Lauterbach L."/>
            <person name="Steele A.D."/>
            <person name="Gui C."/>
            <person name="Meng S."/>
            <person name="Li G."/>
            <person name="Viehrig K."/>
            <person name="Ye F."/>
            <person name="Su P."/>
            <person name="Kiefer A.F."/>
            <person name="Nichols A."/>
            <person name="Cepeda A.J."/>
            <person name="Yan W."/>
            <person name="Fan B."/>
            <person name="Jiang Y."/>
            <person name="Adhikari A."/>
            <person name="Zheng C.-J."/>
            <person name="Schuster L."/>
            <person name="Cowan T.M."/>
            <person name="Smanski M.J."/>
            <person name="Chevrette M.G."/>
            <person name="De Carvalho L.P.S."/>
            <person name="Shen B."/>
        </authorList>
    </citation>
    <scope>NUCLEOTIDE SEQUENCE [LARGE SCALE GENOMIC DNA]</scope>
    <source>
        <strain evidence="3 4">NPDC006434</strain>
    </source>
</reference>
<evidence type="ECO:0000256" key="1">
    <source>
        <dbReference type="SAM" id="MobiDB-lite"/>
    </source>
</evidence>
<dbReference type="Proteomes" id="UP001550210">
    <property type="component" value="Unassembled WGS sequence"/>
</dbReference>
<comment type="caution">
    <text evidence="3">The sequence shown here is derived from an EMBL/GenBank/DDBJ whole genome shotgun (WGS) entry which is preliminary data.</text>
</comment>
<evidence type="ECO:0000313" key="3">
    <source>
        <dbReference type="EMBL" id="MET9851098.1"/>
    </source>
</evidence>
<organism evidence="3 4">
    <name type="scientific">Streptomyces ossamyceticus</name>
    <dbReference type="NCBI Taxonomy" id="249581"/>
    <lineage>
        <taxon>Bacteria</taxon>
        <taxon>Bacillati</taxon>
        <taxon>Actinomycetota</taxon>
        <taxon>Actinomycetes</taxon>
        <taxon>Kitasatosporales</taxon>
        <taxon>Streptomycetaceae</taxon>
        <taxon>Streptomyces</taxon>
    </lineage>
</organism>
<dbReference type="Gene3D" id="1.10.10.2910">
    <property type="match status" value="1"/>
</dbReference>
<protein>
    <submittedName>
        <fullName evidence="3">ImmA/IrrE family metallo-endopeptidase</fullName>
    </submittedName>
</protein>
<accession>A0ABV2VBA0</accession>
<keyword evidence="4" id="KW-1185">Reference proteome</keyword>
<sequence>MANSCSITGGRGYAAPTRPARGIGSERQKGRGAFGESRGGRRVLSPDAATGGVAVTGSSYRRLQQRAGQRVQDPISMCLIGRPYKAALQGGPGRADPASRRPCRTPPRPWLTAALLVAVATDANDRPRDERSARRLRKAAAAGESGLTSAFRICIAHGFGHLLLYPGREVVLDRPVRVNLRDKTSSTASDREEIEANAFAASLLMSADLVRSELQPLPAVVRRDPDRRAAALVALFEASGAAMGFRSINLGLVS</sequence>